<dbReference type="AlphaFoldDB" id="A0A9X2A885"/>
<reference evidence="1" key="1">
    <citation type="submission" date="2022-03" db="EMBL/GenBank/DDBJ databases">
        <title>Gramella crocea sp. nov., isolated from activated sludge of a seafood processing plant.</title>
        <authorList>
            <person name="Zhang X."/>
        </authorList>
    </citation>
    <scope>NUCLEOTIDE SEQUENCE</scope>
    <source>
        <strain evidence="1">YJ019</strain>
    </source>
</reference>
<evidence type="ECO:0000313" key="1">
    <source>
        <dbReference type="EMBL" id="MCH4822339.1"/>
    </source>
</evidence>
<dbReference type="RefSeq" id="WP_240712452.1">
    <property type="nucleotide sequence ID" value="NZ_JAKVTV010000001.1"/>
</dbReference>
<protein>
    <submittedName>
        <fullName evidence="1">Uncharacterized protein</fullName>
    </submittedName>
</protein>
<dbReference type="Proteomes" id="UP001139226">
    <property type="component" value="Unassembled WGS sequence"/>
</dbReference>
<organism evidence="1 2">
    <name type="scientific">Christiangramia lutea</name>
    <dbReference type="NCBI Taxonomy" id="1607951"/>
    <lineage>
        <taxon>Bacteria</taxon>
        <taxon>Pseudomonadati</taxon>
        <taxon>Bacteroidota</taxon>
        <taxon>Flavobacteriia</taxon>
        <taxon>Flavobacteriales</taxon>
        <taxon>Flavobacteriaceae</taxon>
        <taxon>Christiangramia</taxon>
    </lineage>
</organism>
<accession>A0A9X2A885</accession>
<proteinExistence type="predicted"/>
<gene>
    <name evidence="1" type="ORF">ML462_04060</name>
</gene>
<name>A0A9X2A885_9FLAO</name>
<evidence type="ECO:0000313" key="2">
    <source>
        <dbReference type="Proteomes" id="UP001139226"/>
    </source>
</evidence>
<dbReference type="EMBL" id="JAKVTV010000001">
    <property type="protein sequence ID" value="MCH4822339.1"/>
    <property type="molecule type" value="Genomic_DNA"/>
</dbReference>
<sequence>MFTPSVIALVDRNVDISIAFNVNEEESSTKNQINLEYNIEEMLSNYESILFLQTKKEDGHWYKENAYLVFLSISSPPPKLG</sequence>
<keyword evidence="2" id="KW-1185">Reference proteome</keyword>
<comment type="caution">
    <text evidence="1">The sequence shown here is derived from an EMBL/GenBank/DDBJ whole genome shotgun (WGS) entry which is preliminary data.</text>
</comment>